<dbReference type="EMBL" id="NBSH01000015">
    <property type="protein sequence ID" value="ORX34172.1"/>
    <property type="molecule type" value="Genomic_DNA"/>
</dbReference>
<dbReference type="STRING" id="4999.A0A1Y1U836"/>
<evidence type="ECO:0000256" key="1">
    <source>
        <dbReference type="SAM" id="MobiDB-lite"/>
    </source>
</evidence>
<dbReference type="SUPFAM" id="SSF64268">
    <property type="entry name" value="PX domain"/>
    <property type="match status" value="1"/>
</dbReference>
<keyword evidence="4" id="KW-1185">Reference proteome</keyword>
<dbReference type="GO" id="GO:0035091">
    <property type="term" value="F:phosphatidylinositol binding"/>
    <property type="evidence" value="ECO:0007669"/>
    <property type="project" value="InterPro"/>
</dbReference>
<gene>
    <name evidence="3" type="ORF">BD324DRAFT_636922</name>
</gene>
<feature type="domain" description="PX" evidence="2">
    <location>
        <begin position="159"/>
        <end position="274"/>
    </location>
</feature>
<evidence type="ECO:0000259" key="2">
    <source>
        <dbReference type="PROSITE" id="PS50195"/>
    </source>
</evidence>
<evidence type="ECO:0000313" key="4">
    <source>
        <dbReference type="Proteomes" id="UP000193218"/>
    </source>
</evidence>
<dbReference type="GO" id="GO:0005768">
    <property type="term" value="C:endosome"/>
    <property type="evidence" value="ECO:0007669"/>
    <property type="project" value="TreeGrafter"/>
</dbReference>
<dbReference type="GeneID" id="33558762"/>
<dbReference type="PANTHER" id="PTHR10555:SF170">
    <property type="entry name" value="FI18122P1"/>
    <property type="match status" value="1"/>
</dbReference>
<dbReference type="RefSeq" id="XP_021868450.1">
    <property type="nucleotide sequence ID" value="XM_022016953.1"/>
</dbReference>
<dbReference type="InParanoid" id="A0A1Y1U836"/>
<dbReference type="PROSITE" id="PS50195">
    <property type="entry name" value="PX"/>
    <property type="match status" value="1"/>
</dbReference>
<accession>A0A1Y1U836</accession>
<reference evidence="3 4" key="1">
    <citation type="submission" date="2017-03" db="EMBL/GenBank/DDBJ databases">
        <title>Widespread Adenine N6-methylation of Active Genes in Fungi.</title>
        <authorList>
            <consortium name="DOE Joint Genome Institute"/>
            <person name="Mondo S.J."/>
            <person name="Dannebaum R.O."/>
            <person name="Kuo R.C."/>
            <person name="Louie K.B."/>
            <person name="Bewick A.J."/>
            <person name="Labutti K."/>
            <person name="Haridas S."/>
            <person name="Kuo A."/>
            <person name="Salamov A."/>
            <person name="Ahrendt S.R."/>
            <person name="Lau R."/>
            <person name="Bowen B.P."/>
            <person name="Lipzen A."/>
            <person name="Sullivan W."/>
            <person name="Andreopoulos W.B."/>
            <person name="Clum A."/>
            <person name="Lindquist E."/>
            <person name="Daum C."/>
            <person name="Northen T.R."/>
            <person name="Ramamoorthy G."/>
            <person name="Schmitz R.J."/>
            <person name="Gryganskyi A."/>
            <person name="Culley D."/>
            <person name="Magnuson J."/>
            <person name="James T.Y."/>
            <person name="O'Malley M.A."/>
            <person name="Stajich J.E."/>
            <person name="Spatafora J.W."/>
            <person name="Visel A."/>
            <person name="Grigoriev I.V."/>
        </authorList>
    </citation>
    <scope>NUCLEOTIDE SEQUENCE [LARGE SCALE GENOMIC DNA]</scope>
    <source>
        <strain evidence="3 4">NRRL Y-17943</strain>
    </source>
</reference>
<protein>
    <recommendedName>
        <fullName evidence="2">PX domain-containing protein</fullName>
    </recommendedName>
</protein>
<dbReference type="AlphaFoldDB" id="A0A1Y1U836"/>
<dbReference type="Proteomes" id="UP000193218">
    <property type="component" value="Unassembled WGS sequence"/>
</dbReference>
<organism evidence="3 4">
    <name type="scientific">Kockovaella imperatae</name>
    <dbReference type="NCBI Taxonomy" id="4999"/>
    <lineage>
        <taxon>Eukaryota</taxon>
        <taxon>Fungi</taxon>
        <taxon>Dikarya</taxon>
        <taxon>Basidiomycota</taxon>
        <taxon>Agaricomycotina</taxon>
        <taxon>Tremellomycetes</taxon>
        <taxon>Tremellales</taxon>
        <taxon>Cuniculitremaceae</taxon>
        <taxon>Kockovaella</taxon>
    </lineage>
</organism>
<feature type="region of interest" description="Disordered" evidence="1">
    <location>
        <begin position="1"/>
        <end position="52"/>
    </location>
</feature>
<dbReference type="InterPro" id="IPR001683">
    <property type="entry name" value="PX_dom"/>
</dbReference>
<comment type="caution">
    <text evidence="3">The sequence shown here is derived from an EMBL/GenBank/DDBJ whole genome shotgun (WGS) entry which is preliminary data.</text>
</comment>
<dbReference type="InterPro" id="IPR036871">
    <property type="entry name" value="PX_dom_sf"/>
</dbReference>
<dbReference type="PANTHER" id="PTHR10555">
    <property type="entry name" value="SORTING NEXIN"/>
    <property type="match status" value="1"/>
</dbReference>
<name>A0A1Y1U836_9TREE</name>
<proteinExistence type="predicted"/>
<dbReference type="Gene3D" id="3.30.1520.10">
    <property type="entry name" value="Phox-like domain"/>
    <property type="match status" value="1"/>
</dbReference>
<feature type="compositionally biased region" description="Low complexity" evidence="1">
    <location>
        <begin position="13"/>
        <end position="33"/>
    </location>
</feature>
<evidence type="ECO:0000313" key="3">
    <source>
        <dbReference type="EMBL" id="ORX34172.1"/>
    </source>
</evidence>
<dbReference type="Pfam" id="PF00787">
    <property type="entry name" value="PX"/>
    <property type="match status" value="1"/>
</dbReference>
<dbReference type="OrthoDB" id="10254720at2759"/>
<sequence length="274" mass="29944">MPEPSTSEVQPKLSLLTRVSRSPSLSSLTSEESFNPHANPVDPEFERKTAATKPALGVRELIHMARTEKEKSSRSNRSVIPPESPLAFSPPVEIRLFGGDNLADDLQAGGGRAQHHGGEVPDGEYEHRSLAQIVALPLPLTETVRDSRNAPFAREVEIKGWKVVGGKTWTGAARVGAYVVYEIEIIFRTGGSTTILRRYTDFVNLRAALDVRFPGFREAIPVLPGKAHMAKFSAKFLADRQSRLGLFLRAVMLHPVMGRGGPNSVVGAWVTDDT</sequence>